<comment type="caution">
    <text evidence="2">The sequence shown here is derived from an EMBL/GenBank/DDBJ whole genome shotgun (WGS) entry which is preliminary data.</text>
</comment>
<evidence type="ECO:0000256" key="1">
    <source>
        <dbReference type="SAM" id="MobiDB-lite"/>
    </source>
</evidence>
<proteinExistence type="predicted"/>
<evidence type="ECO:0000313" key="3">
    <source>
        <dbReference type="Proteomes" id="UP001159363"/>
    </source>
</evidence>
<gene>
    <name evidence="2" type="ORF">PR048_026028</name>
</gene>
<accession>A0ABQ9GK96</accession>
<evidence type="ECO:0000313" key="2">
    <source>
        <dbReference type="EMBL" id="KAJ8872424.1"/>
    </source>
</evidence>
<sequence length="261" mass="28705">MPSSALWFFPIICDFGGEFECWKGRSPLSQEDRGGVAPGFTNVSMLNWYCKYCGRGVVVVRLLATHQGEPGSIPGRVAPGFLHVPDDAAGRRIFSGTSRFPSPFAIPALLGTQLASPRRLFQTSIWECLFCVRRVLQEQSAQALLGSTWRGGMRRCVVAPRRPHTLPRRGRLTSSVAAPEYDDNAPSQFKQGLAPGGTRLNISESCATKCPAECANRPYPHDVYGMMPQTFRDDGEGHQHPFEIGNPGPEKTQSDVTIKRV</sequence>
<name>A0ABQ9GK96_9NEOP</name>
<organism evidence="2 3">
    <name type="scientific">Dryococelus australis</name>
    <dbReference type="NCBI Taxonomy" id="614101"/>
    <lineage>
        <taxon>Eukaryota</taxon>
        <taxon>Metazoa</taxon>
        <taxon>Ecdysozoa</taxon>
        <taxon>Arthropoda</taxon>
        <taxon>Hexapoda</taxon>
        <taxon>Insecta</taxon>
        <taxon>Pterygota</taxon>
        <taxon>Neoptera</taxon>
        <taxon>Polyneoptera</taxon>
        <taxon>Phasmatodea</taxon>
        <taxon>Verophasmatodea</taxon>
        <taxon>Anareolatae</taxon>
        <taxon>Phasmatidae</taxon>
        <taxon>Eurycanthinae</taxon>
        <taxon>Dryococelus</taxon>
    </lineage>
</organism>
<keyword evidence="3" id="KW-1185">Reference proteome</keyword>
<dbReference type="EMBL" id="JARBHB010000011">
    <property type="protein sequence ID" value="KAJ8872424.1"/>
    <property type="molecule type" value="Genomic_DNA"/>
</dbReference>
<protein>
    <submittedName>
        <fullName evidence="2">Uncharacterized protein</fullName>
    </submittedName>
</protein>
<reference evidence="2 3" key="1">
    <citation type="submission" date="2023-02" db="EMBL/GenBank/DDBJ databases">
        <title>LHISI_Scaffold_Assembly.</title>
        <authorList>
            <person name="Stuart O.P."/>
            <person name="Cleave R."/>
            <person name="Magrath M.J.L."/>
            <person name="Mikheyev A.S."/>
        </authorList>
    </citation>
    <scope>NUCLEOTIDE SEQUENCE [LARGE SCALE GENOMIC DNA]</scope>
    <source>
        <strain evidence="2">Daus_M_001</strain>
        <tissue evidence="2">Leg muscle</tissue>
    </source>
</reference>
<feature type="region of interest" description="Disordered" evidence="1">
    <location>
        <begin position="233"/>
        <end position="261"/>
    </location>
</feature>
<dbReference type="Proteomes" id="UP001159363">
    <property type="component" value="Chromosome 10"/>
</dbReference>